<dbReference type="STRING" id="1678637.AC230_20595"/>
<sequence length="263" mass="28332">MSEEPVTLAVIDLSFHRATAAVVRRILEAHGHEVRTVEAPHEAAFGLLAEGRADVLVSAWLPASHGTYLAACGDAVQVLPTHYAPYCLWAVPPYVPAGPVREIGDLARPDVARRFTRIIDGINPGAGISRFSVRAVEEYGLGRQGYAFVPGTESTFTERVERGIAAGEWFVVPLWRPQYLNLRHGLRPLGDPRGVLGGVDAARPVVRREAAGRLHPAALAQLENLWLGNEGVEAIDLLAHSGHLTPVEAADRYRCGRSGPLGG</sequence>
<dbReference type="Gene3D" id="3.10.105.10">
    <property type="entry name" value="Dipeptide-binding Protein, Domain 3"/>
    <property type="match status" value="1"/>
</dbReference>
<organism evidence="2 3">
    <name type="scientific">Streptomyces caatingaensis</name>
    <dbReference type="NCBI Taxonomy" id="1678637"/>
    <lineage>
        <taxon>Bacteria</taxon>
        <taxon>Bacillati</taxon>
        <taxon>Actinomycetota</taxon>
        <taxon>Actinomycetes</taxon>
        <taxon>Kitasatosporales</taxon>
        <taxon>Streptomycetaceae</taxon>
        <taxon>Streptomyces</taxon>
    </lineage>
</organism>
<proteinExistence type="predicted"/>
<reference evidence="3" key="1">
    <citation type="submission" date="2015-07" db="EMBL/GenBank/DDBJ databases">
        <title>Draft genome sequence of Streptomyces sp. CMAA 1322, a bacterium isolated from Caatinga biome, from dry forest semiarid of Brazil.</title>
        <authorList>
            <person name="Santos S.N."/>
            <person name="Gacesa R."/>
            <person name="Taketani R.G."/>
            <person name="Long P.F."/>
            <person name="Melo I.S."/>
        </authorList>
    </citation>
    <scope>NUCLEOTIDE SEQUENCE [LARGE SCALE GENOMIC DNA]</scope>
    <source>
        <strain evidence="3">CMAA 1322</strain>
    </source>
</reference>
<comment type="caution">
    <text evidence="2">The sequence shown here is derived from an EMBL/GenBank/DDBJ whole genome shotgun (WGS) entry which is preliminary data.</text>
</comment>
<dbReference type="AlphaFoldDB" id="A0A0K9XBQ1"/>
<dbReference type="Gene3D" id="3.40.190.100">
    <property type="entry name" value="Glycine betaine-binding periplasmic protein, domain 2"/>
    <property type="match status" value="1"/>
</dbReference>
<dbReference type="OrthoDB" id="9787902at2"/>
<dbReference type="Proteomes" id="UP000037288">
    <property type="component" value="Unassembled WGS sequence"/>
</dbReference>
<dbReference type="InterPro" id="IPR007210">
    <property type="entry name" value="ABC_Gly_betaine_transp_sub-bd"/>
</dbReference>
<dbReference type="Pfam" id="PF04069">
    <property type="entry name" value="OpuAC"/>
    <property type="match status" value="1"/>
</dbReference>
<name>A0A0K9XBQ1_9ACTN</name>
<evidence type="ECO:0000313" key="2">
    <source>
        <dbReference type="EMBL" id="KNB50829.1"/>
    </source>
</evidence>
<accession>A0A0K9XBQ1</accession>
<dbReference type="GO" id="GO:0043190">
    <property type="term" value="C:ATP-binding cassette (ABC) transporter complex"/>
    <property type="evidence" value="ECO:0007669"/>
    <property type="project" value="InterPro"/>
</dbReference>
<dbReference type="SUPFAM" id="SSF53850">
    <property type="entry name" value="Periplasmic binding protein-like II"/>
    <property type="match status" value="1"/>
</dbReference>
<dbReference type="PATRIC" id="fig|1678637.3.peg.4409"/>
<gene>
    <name evidence="2" type="ORF">AC230_20595</name>
</gene>
<dbReference type="EMBL" id="LFXA01000013">
    <property type="protein sequence ID" value="KNB50829.1"/>
    <property type="molecule type" value="Genomic_DNA"/>
</dbReference>
<evidence type="ECO:0000259" key="1">
    <source>
        <dbReference type="Pfam" id="PF04069"/>
    </source>
</evidence>
<feature type="domain" description="ABC-type glycine betaine transport system substrate-binding" evidence="1">
    <location>
        <begin position="5"/>
        <end position="253"/>
    </location>
</feature>
<protein>
    <submittedName>
        <fullName evidence="2">Glycine/betaine ABC transporter substrate-binding protein</fullName>
    </submittedName>
</protein>
<evidence type="ECO:0000313" key="3">
    <source>
        <dbReference type="Proteomes" id="UP000037288"/>
    </source>
</evidence>
<dbReference type="RefSeq" id="WP_049717744.1">
    <property type="nucleotide sequence ID" value="NZ_LFXA01000013.1"/>
</dbReference>
<dbReference type="GO" id="GO:0022857">
    <property type="term" value="F:transmembrane transporter activity"/>
    <property type="evidence" value="ECO:0007669"/>
    <property type="project" value="InterPro"/>
</dbReference>
<keyword evidence="3" id="KW-1185">Reference proteome</keyword>